<evidence type="ECO:0000313" key="4">
    <source>
        <dbReference type="Proteomes" id="UP000244729"/>
    </source>
</evidence>
<dbReference type="KEGG" id="agm:DCE93_00275"/>
<organism evidence="3 4">
    <name type="scientific">Agromyces badenianii</name>
    <dbReference type="NCBI Taxonomy" id="2080742"/>
    <lineage>
        <taxon>Bacteria</taxon>
        <taxon>Bacillati</taxon>
        <taxon>Actinomycetota</taxon>
        <taxon>Actinomycetes</taxon>
        <taxon>Micrococcales</taxon>
        <taxon>Microbacteriaceae</taxon>
        <taxon>Agromyces</taxon>
    </lineage>
</organism>
<evidence type="ECO:0000256" key="2">
    <source>
        <dbReference type="SAM" id="Phobius"/>
    </source>
</evidence>
<dbReference type="AlphaFoldDB" id="A0A2S0WSK7"/>
<dbReference type="Proteomes" id="UP000244729">
    <property type="component" value="Chromosome"/>
</dbReference>
<keyword evidence="4" id="KW-1185">Reference proteome</keyword>
<dbReference type="RefSeq" id="WP_108594129.1">
    <property type="nucleotide sequence ID" value="NZ_CP028913.1"/>
</dbReference>
<dbReference type="EMBL" id="CP028913">
    <property type="protein sequence ID" value="AWB94302.1"/>
    <property type="molecule type" value="Genomic_DNA"/>
</dbReference>
<sequence>MGNLNDDPPQREPDVAPEKEPPYQALFPNLDHISSSSFRKGTVSRQRINRALAVIALIPVVVLAVILLPQLFSR</sequence>
<accession>A0A2S0WSK7</accession>
<reference evidence="3 4" key="1">
    <citation type="submission" date="2018-04" db="EMBL/GenBank/DDBJ databases">
        <authorList>
            <person name="Li J."/>
        </authorList>
    </citation>
    <scope>NUCLEOTIDE SEQUENCE [LARGE SCALE GENOMIC DNA]</scope>
    <source>
        <strain evidence="4">30A</strain>
    </source>
</reference>
<keyword evidence="2" id="KW-0812">Transmembrane</keyword>
<proteinExistence type="predicted"/>
<dbReference type="OrthoDB" id="5126183at2"/>
<gene>
    <name evidence="3" type="ORF">DCE93_00275</name>
</gene>
<feature type="compositionally biased region" description="Basic and acidic residues" evidence="1">
    <location>
        <begin position="8"/>
        <end position="21"/>
    </location>
</feature>
<feature type="transmembrane region" description="Helical" evidence="2">
    <location>
        <begin position="51"/>
        <end position="72"/>
    </location>
</feature>
<keyword evidence="2" id="KW-0472">Membrane</keyword>
<protein>
    <submittedName>
        <fullName evidence="3">Uncharacterized protein</fullName>
    </submittedName>
</protein>
<evidence type="ECO:0000313" key="3">
    <source>
        <dbReference type="EMBL" id="AWB94302.1"/>
    </source>
</evidence>
<feature type="region of interest" description="Disordered" evidence="1">
    <location>
        <begin position="1"/>
        <end position="21"/>
    </location>
</feature>
<name>A0A2S0WSK7_9MICO</name>
<evidence type="ECO:0000256" key="1">
    <source>
        <dbReference type="SAM" id="MobiDB-lite"/>
    </source>
</evidence>
<keyword evidence="2" id="KW-1133">Transmembrane helix</keyword>